<organism evidence="4 5">
    <name type="scientific">Heterorhabditis bacteriophora</name>
    <name type="common">Entomopathogenic nematode worm</name>
    <dbReference type="NCBI Taxonomy" id="37862"/>
    <lineage>
        <taxon>Eukaryota</taxon>
        <taxon>Metazoa</taxon>
        <taxon>Ecdysozoa</taxon>
        <taxon>Nematoda</taxon>
        <taxon>Chromadorea</taxon>
        <taxon>Rhabditida</taxon>
        <taxon>Rhabditina</taxon>
        <taxon>Rhabditomorpha</taxon>
        <taxon>Strongyloidea</taxon>
        <taxon>Heterorhabditidae</taxon>
        <taxon>Heterorhabditis</taxon>
    </lineage>
</organism>
<keyword evidence="4" id="KW-1185">Reference proteome</keyword>
<feature type="domain" description="26S proteasome non-ATPase regulatory subunit RPN1 C-terminal" evidence="3">
    <location>
        <begin position="113"/>
        <end position="148"/>
    </location>
</feature>
<evidence type="ECO:0000313" key="4">
    <source>
        <dbReference type="Proteomes" id="UP000095283"/>
    </source>
</evidence>
<protein>
    <submittedName>
        <fullName evidence="5">RPN1_C domain-containing protein</fullName>
    </submittedName>
</protein>
<feature type="signal peptide" evidence="2">
    <location>
        <begin position="1"/>
        <end position="21"/>
    </location>
</feature>
<keyword evidence="1" id="KW-0812">Transmembrane</keyword>
<accession>A0A1I7W6A6</accession>
<evidence type="ECO:0000256" key="2">
    <source>
        <dbReference type="SAM" id="SignalP"/>
    </source>
</evidence>
<dbReference type="InterPro" id="IPR041433">
    <property type="entry name" value="RPN1_C"/>
</dbReference>
<reference evidence="5" key="1">
    <citation type="submission" date="2016-11" db="UniProtKB">
        <authorList>
            <consortium name="WormBaseParasite"/>
        </authorList>
    </citation>
    <scope>IDENTIFICATION</scope>
</reference>
<dbReference type="WBParaSite" id="Hba_00125">
    <property type="protein sequence ID" value="Hba_00125"/>
    <property type="gene ID" value="Hba_00125"/>
</dbReference>
<sequence length="149" mass="16944">MFSIFIIFIHNLCADIISVLAMCSDEKSDCINFRMKARFSIFPIDLLEHFIPKVIRVILRQLCSLIIFILIVIFELKKSLRSLPEPFGPMVIIYSNCYRIGVTVRVGQAVDVVAQAGKPKTITGFQTHTTPVLLAYGERAELTNDEYLF</sequence>
<dbReference type="AlphaFoldDB" id="A0A1I7W6A6"/>
<dbReference type="Pfam" id="PF18051">
    <property type="entry name" value="RPN1_C"/>
    <property type="match status" value="1"/>
</dbReference>
<dbReference type="Proteomes" id="UP000095283">
    <property type="component" value="Unplaced"/>
</dbReference>
<evidence type="ECO:0000259" key="3">
    <source>
        <dbReference type="Pfam" id="PF18051"/>
    </source>
</evidence>
<keyword evidence="2" id="KW-0732">Signal</keyword>
<feature type="chain" id="PRO_5009310470" evidence="2">
    <location>
        <begin position="22"/>
        <end position="149"/>
    </location>
</feature>
<keyword evidence="1" id="KW-0472">Membrane</keyword>
<proteinExistence type="predicted"/>
<evidence type="ECO:0000256" key="1">
    <source>
        <dbReference type="SAM" id="Phobius"/>
    </source>
</evidence>
<name>A0A1I7W6A6_HETBA</name>
<feature type="transmembrane region" description="Helical" evidence="1">
    <location>
        <begin position="54"/>
        <end position="74"/>
    </location>
</feature>
<keyword evidence="1" id="KW-1133">Transmembrane helix</keyword>
<evidence type="ECO:0000313" key="5">
    <source>
        <dbReference type="WBParaSite" id="Hba_00125"/>
    </source>
</evidence>